<keyword evidence="5" id="KW-1185">Reference proteome</keyword>
<evidence type="ECO:0000259" key="3">
    <source>
        <dbReference type="SMART" id="SM01027"/>
    </source>
</evidence>
<dbReference type="PANTHER" id="PTHR11203:SF37">
    <property type="entry name" value="INTEGRATOR COMPLEX SUBUNIT 11"/>
    <property type="match status" value="1"/>
</dbReference>
<proteinExistence type="predicted"/>
<dbReference type="SMART" id="SM01027">
    <property type="entry name" value="Beta-Casp"/>
    <property type="match status" value="1"/>
</dbReference>
<gene>
    <name evidence="4" type="ORF">MM50RIKEN_16100</name>
</gene>
<sequence length="534" mass="59636">MKLSFYGADQCVTGSCHCLEVGGKHILIDCGLQQGRDEIDNASLPFHPGQIDYVLVTHAHIDHSGRIPLLIKQGFQGRILTTRLTADLLDIMLQDSAHIQESDAEYKNRKNQRAGRPMEEPLYTVEDAMRVREFMDTCEYGQQIHICDGVDAVFIDAGHLLGSASIRLTLTEGGETRTIVFSGDIGNVDQPIIRNPQFFTGADYVVMESTYGNRNHTEVWSYTDELAQIIDETLGRGGNVVIPAFAVGRTQELLYFIREIKDKNLVKSVKDFPVYVDSPLAKRATTIFCGDLRGYLDEEALALVQDGTHMFNFPGLHLTETVEESKLLNMDRTPKVILSASGMCDAGRIRHHLKYNLWRPESSIVFVGFQSPGTLGRTLLDGAPSVKLFGEEVAVRAKVVNFQGLSSHADHDHLVNWISQFKEPKPQHVFVVHGDREVAPVFAQTVTQLGFAAHAPQYTESYDLLTCRQLEAGYLPERKKPAFEGAPRTTAAYQRLVQLGDALLGLIRRSKGRDNKTLASFAESLRKLIEKFEF</sequence>
<dbReference type="InterPro" id="IPR011108">
    <property type="entry name" value="RMMBL"/>
</dbReference>
<dbReference type="Gene3D" id="3.40.50.10890">
    <property type="match status" value="1"/>
</dbReference>
<evidence type="ECO:0000313" key="5">
    <source>
        <dbReference type="Proteomes" id="UP000681035"/>
    </source>
</evidence>
<dbReference type="InterPro" id="IPR022712">
    <property type="entry name" value="Beta_Casp"/>
</dbReference>
<dbReference type="SMART" id="SM00849">
    <property type="entry name" value="Lactamase_B"/>
    <property type="match status" value="1"/>
</dbReference>
<dbReference type="GO" id="GO:0016787">
    <property type="term" value="F:hydrolase activity"/>
    <property type="evidence" value="ECO:0007669"/>
    <property type="project" value="UniProtKB-KW"/>
</dbReference>
<dbReference type="InterPro" id="IPR001279">
    <property type="entry name" value="Metallo-B-lactamas"/>
</dbReference>
<keyword evidence="1 4" id="KW-0378">Hydrolase</keyword>
<accession>A0A810Q6E2</accession>
<dbReference type="SUPFAM" id="SSF56281">
    <property type="entry name" value="Metallo-hydrolase/oxidoreductase"/>
    <property type="match status" value="1"/>
</dbReference>
<dbReference type="InterPro" id="IPR050698">
    <property type="entry name" value="MBL"/>
</dbReference>
<dbReference type="CDD" id="cd16295">
    <property type="entry name" value="TTHA0252-CPSF-like_MBL-fold"/>
    <property type="match status" value="1"/>
</dbReference>
<organism evidence="4 5">
    <name type="scientific">Vescimonas coprocola</name>
    <dbReference type="NCBI Taxonomy" id="2714355"/>
    <lineage>
        <taxon>Bacteria</taxon>
        <taxon>Bacillati</taxon>
        <taxon>Bacillota</taxon>
        <taxon>Clostridia</taxon>
        <taxon>Eubacteriales</taxon>
        <taxon>Oscillospiraceae</taxon>
        <taxon>Vescimonas</taxon>
    </lineage>
</organism>
<dbReference type="Pfam" id="PF07521">
    <property type="entry name" value="RMMBL"/>
    <property type="match status" value="1"/>
</dbReference>
<dbReference type="EMBL" id="AP023418">
    <property type="protein sequence ID" value="BCK81847.1"/>
    <property type="molecule type" value="Genomic_DNA"/>
</dbReference>
<reference evidence="4" key="1">
    <citation type="submission" date="2020-09" db="EMBL/GenBank/DDBJ databases">
        <title>New species isolated from human feces.</title>
        <authorList>
            <person name="Kitahara M."/>
            <person name="Shigeno Y."/>
            <person name="Shime M."/>
            <person name="Matsumoto Y."/>
            <person name="Nakamura S."/>
            <person name="Motooka D."/>
            <person name="Fukuoka S."/>
            <person name="Nishikawa H."/>
            <person name="Benno Y."/>
        </authorList>
    </citation>
    <scope>NUCLEOTIDE SEQUENCE</scope>
    <source>
        <strain evidence="4">MM50</strain>
    </source>
</reference>
<dbReference type="Pfam" id="PF10996">
    <property type="entry name" value="Beta-Casp"/>
    <property type="match status" value="1"/>
</dbReference>
<name>A0A810Q6E2_9FIRM</name>
<protein>
    <submittedName>
        <fullName evidence="4">MBL fold hydrolase</fullName>
    </submittedName>
</protein>
<evidence type="ECO:0000313" key="4">
    <source>
        <dbReference type="EMBL" id="BCK81847.1"/>
    </source>
</evidence>
<dbReference type="AlphaFoldDB" id="A0A810Q6E2"/>
<dbReference type="Pfam" id="PF00753">
    <property type="entry name" value="Lactamase_B"/>
    <property type="match status" value="1"/>
</dbReference>
<dbReference type="RefSeq" id="WP_213540501.1">
    <property type="nucleotide sequence ID" value="NZ_AP023418.1"/>
</dbReference>
<evidence type="ECO:0000256" key="1">
    <source>
        <dbReference type="ARBA" id="ARBA00022801"/>
    </source>
</evidence>
<dbReference type="Gene3D" id="3.60.15.10">
    <property type="entry name" value="Ribonuclease Z/Hydroxyacylglutathione hydrolase-like"/>
    <property type="match status" value="1"/>
</dbReference>
<dbReference type="KEGG" id="vcop:MM50RIKEN_16100"/>
<dbReference type="InterPro" id="IPR036866">
    <property type="entry name" value="RibonucZ/Hydroxyglut_hydro"/>
</dbReference>
<dbReference type="PANTHER" id="PTHR11203">
    <property type="entry name" value="CLEAVAGE AND POLYADENYLATION SPECIFICITY FACTOR FAMILY MEMBER"/>
    <property type="match status" value="1"/>
</dbReference>
<feature type="domain" description="Beta-Casp" evidence="3">
    <location>
        <begin position="250"/>
        <end position="379"/>
    </location>
</feature>
<dbReference type="Proteomes" id="UP000681035">
    <property type="component" value="Chromosome"/>
</dbReference>
<dbReference type="GO" id="GO:0004521">
    <property type="term" value="F:RNA endonuclease activity"/>
    <property type="evidence" value="ECO:0007669"/>
    <property type="project" value="TreeGrafter"/>
</dbReference>
<feature type="domain" description="Metallo-beta-lactamase" evidence="2">
    <location>
        <begin position="13"/>
        <end position="245"/>
    </location>
</feature>
<evidence type="ECO:0000259" key="2">
    <source>
        <dbReference type="SMART" id="SM00849"/>
    </source>
</evidence>